<dbReference type="AlphaFoldDB" id="A0AB38A419"/>
<comment type="caution">
    <text evidence="2">The sequence shown here is derived from an EMBL/GenBank/DDBJ whole genome shotgun (WGS) entry which is preliminary data.</text>
</comment>
<evidence type="ECO:0000313" key="3">
    <source>
        <dbReference type="Proteomes" id="UP000199042"/>
    </source>
</evidence>
<dbReference type="GO" id="GO:0006355">
    <property type="term" value="P:regulation of DNA-templated transcription"/>
    <property type="evidence" value="ECO:0007669"/>
    <property type="project" value="InterPro"/>
</dbReference>
<accession>A0AB38A419</accession>
<evidence type="ECO:0000259" key="1">
    <source>
        <dbReference type="Pfam" id="PF12651"/>
    </source>
</evidence>
<gene>
    <name evidence="2" type="ORF">SAMN04488525_11425</name>
</gene>
<dbReference type="RefSeq" id="WP_086986367.1">
    <property type="nucleotide sequence ID" value="NZ_FJNA01000002.1"/>
</dbReference>
<keyword evidence="3" id="KW-1185">Reference proteome</keyword>
<dbReference type="InterPro" id="IPR038733">
    <property type="entry name" value="Predicted_DNA_bind_prot_RHH"/>
</dbReference>
<dbReference type="InterPro" id="IPR013321">
    <property type="entry name" value="Arc_rbn_hlx_hlx"/>
</dbReference>
<feature type="domain" description="Predicted DNA-binding protein ribbon-helix-helix" evidence="1">
    <location>
        <begin position="1"/>
        <end position="44"/>
    </location>
</feature>
<organism evidence="2 3">
    <name type="scientific">Trichococcus collinsii</name>
    <dbReference type="NCBI Taxonomy" id="157076"/>
    <lineage>
        <taxon>Bacteria</taxon>
        <taxon>Bacillati</taxon>
        <taxon>Bacillota</taxon>
        <taxon>Bacilli</taxon>
        <taxon>Lactobacillales</taxon>
        <taxon>Carnobacteriaceae</taxon>
        <taxon>Trichococcus</taxon>
    </lineage>
</organism>
<proteinExistence type="predicted"/>
<dbReference type="Gene3D" id="1.10.1220.10">
    <property type="entry name" value="Met repressor-like"/>
    <property type="match status" value="1"/>
</dbReference>
<dbReference type="Pfam" id="PF12651">
    <property type="entry name" value="RHH_3"/>
    <property type="match status" value="1"/>
</dbReference>
<name>A0AB38A419_9LACT</name>
<dbReference type="InterPro" id="IPR010985">
    <property type="entry name" value="Ribbon_hlx_hlx"/>
</dbReference>
<reference evidence="2 3" key="1">
    <citation type="submission" date="2016-10" db="EMBL/GenBank/DDBJ databases">
        <authorList>
            <person name="Varghese N."/>
            <person name="Submissions S."/>
        </authorList>
    </citation>
    <scope>NUCLEOTIDE SEQUENCE [LARGE SCALE GENOMIC DNA]</scope>
    <source>
        <strain evidence="2 3">DSM 14526</strain>
    </source>
</reference>
<dbReference type="SUPFAM" id="SSF47598">
    <property type="entry name" value="Ribbon-helix-helix"/>
    <property type="match status" value="1"/>
</dbReference>
<protein>
    <submittedName>
        <fullName evidence="2">Ribbon-helix-helix domain-containing protein</fullName>
    </submittedName>
</protein>
<dbReference type="EMBL" id="FNQH01000014">
    <property type="protein sequence ID" value="SEA97157.1"/>
    <property type="molecule type" value="Genomic_DNA"/>
</dbReference>
<evidence type="ECO:0000313" key="2">
    <source>
        <dbReference type="EMBL" id="SEA97157.1"/>
    </source>
</evidence>
<dbReference type="Proteomes" id="UP000199042">
    <property type="component" value="Unassembled WGS sequence"/>
</dbReference>
<sequence length="45" mass="5336">MKKRVTFTLEEELVKRLKAISEQTMIPQSKLVETAINEILKQYEK</sequence>